<accession>A0ABT6DLK8</accession>
<reference evidence="3" key="1">
    <citation type="submission" date="2022-08" db="EMBL/GenBank/DDBJ databases">
        <title>Novel Bdellovibrio Species Isolated from Svalbard: Designation Bdellovibrio svalbardensis.</title>
        <authorList>
            <person name="Mitchell R.J."/>
            <person name="Choi S.Y."/>
        </authorList>
    </citation>
    <scope>NUCLEOTIDE SEQUENCE</scope>
    <source>
        <strain evidence="3">PAP01</strain>
    </source>
</reference>
<name>A0ABT6DLK8_9BACT</name>
<dbReference type="Gene3D" id="3.60.15.10">
    <property type="entry name" value="Ribonuclease Z/Hydroxyacylglutathione hydrolase-like"/>
    <property type="match status" value="1"/>
</dbReference>
<proteinExistence type="predicted"/>
<comment type="caution">
    <text evidence="3">The sequence shown here is derived from an EMBL/GenBank/DDBJ whole genome shotgun (WGS) entry which is preliminary data.</text>
</comment>
<sequence>MSIKIQHFFDPATSTLTYVVHDPQTRDSVVIDPVWDYEPASGKLSTKSMEPVLHYLKENNLSPKWVLETHAHADHLSSSQLFKNFFPDIKVAIGERITEVQKTFKTILNLDPEFDTSGKAFDLLLKEGQIFEVGSLKFKVLFTPGHTPACASYLIEDALFSGDAIFMPDSGTGRCDFPAGSAETLYESITKNIYTLPDNIRIFVGHDYQPEGRSLKFETTVKEEKEQNIQLKATTTKSEYIEFRKRRDATLAAPKLLFPSIQVNINAGHLPPPEANGVSYLKSPLRQ</sequence>
<dbReference type="InterPro" id="IPR051682">
    <property type="entry name" value="Mito_Persulfide_Diox"/>
</dbReference>
<dbReference type="InterPro" id="IPR044528">
    <property type="entry name" value="POD-like_MBL-fold"/>
</dbReference>
<dbReference type="PANTHER" id="PTHR43084">
    <property type="entry name" value="PERSULFIDE DIOXYGENASE ETHE1"/>
    <property type="match status" value="1"/>
</dbReference>
<dbReference type="SMART" id="SM00849">
    <property type="entry name" value="Lactamase_B"/>
    <property type="match status" value="1"/>
</dbReference>
<dbReference type="CDD" id="cd07724">
    <property type="entry name" value="POD-like_MBL-fold"/>
    <property type="match status" value="1"/>
</dbReference>
<keyword evidence="1" id="KW-0479">Metal-binding</keyword>
<dbReference type="Proteomes" id="UP001152321">
    <property type="component" value="Unassembled WGS sequence"/>
</dbReference>
<gene>
    <name evidence="3" type="ORF">NWE73_15400</name>
</gene>
<evidence type="ECO:0000259" key="2">
    <source>
        <dbReference type="SMART" id="SM00849"/>
    </source>
</evidence>
<dbReference type="InterPro" id="IPR001279">
    <property type="entry name" value="Metallo-B-lactamas"/>
</dbReference>
<keyword evidence="4" id="KW-1185">Reference proteome</keyword>
<dbReference type="SUPFAM" id="SSF56281">
    <property type="entry name" value="Metallo-hydrolase/oxidoreductase"/>
    <property type="match status" value="1"/>
</dbReference>
<organism evidence="3 4">
    <name type="scientific">Bdellovibrio svalbardensis</name>
    <dbReference type="NCBI Taxonomy" id="2972972"/>
    <lineage>
        <taxon>Bacteria</taxon>
        <taxon>Pseudomonadati</taxon>
        <taxon>Bdellovibrionota</taxon>
        <taxon>Bdellovibrionia</taxon>
        <taxon>Bdellovibrionales</taxon>
        <taxon>Pseudobdellovibrionaceae</taxon>
        <taxon>Bdellovibrio</taxon>
    </lineage>
</organism>
<dbReference type="EMBL" id="JANRMI010000004">
    <property type="protein sequence ID" value="MDG0817766.1"/>
    <property type="molecule type" value="Genomic_DNA"/>
</dbReference>
<dbReference type="RefSeq" id="WP_277579237.1">
    <property type="nucleotide sequence ID" value="NZ_JANRMI010000004.1"/>
</dbReference>
<protein>
    <submittedName>
        <fullName evidence="3">MBL fold metallo-hydrolase</fullName>
    </submittedName>
</protein>
<evidence type="ECO:0000256" key="1">
    <source>
        <dbReference type="ARBA" id="ARBA00022723"/>
    </source>
</evidence>
<evidence type="ECO:0000313" key="4">
    <source>
        <dbReference type="Proteomes" id="UP001152321"/>
    </source>
</evidence>
<feature type="domain" description="Metallo-beta-lactamase" evidence="2">
    <location>
        <begin position="14"/>
        <end position="206"/>
    </location>
</feature>
<dbReference type="Pfam" id="PF00753">
    <property type="entry name" value="Lactamase_B"/>
    <property type="match status" value="1"/>
</dbReference>
<evidence type="ECO:0000313" key="3">
    <source>
        <dbReference type="EMBL" id="MDG0817766.1"/>
    </source>
</evidence>
<dbReference type="PANTHER" id="PTHR43084:SF1">
    <property type="entry name" value="PERSULFIDE DIOXYGENASE ETHE1, MITOCHONDRIAL"/>
    <property type="match status" value="1"/>
</dbReference>
<dbReference type="InterPro" id="IPR036866">
    <property type="entry name" value="RibonucZ/Hydroxyglut_hydro"/>
</dbReference>